<keyword evidence="7" id="KW-1185">Reference proteome</keyword>
<evidence type="ECO:0000313" key="6">
    <source>
        <dbReference type="EMBL" id="GAA4626742.1"/>
    </source>
</evidence>
<dbReference type="PROSITE" id="PS50949">
    <property type="entry name" value="HTH_GNTR"/>
    <property type="match status" value="1"/>
</dbReference>
<dbReference type="InterPro" id="IPR036390">
    <property type="entry name" value="WH_DNA-bd_sf"/>
</dbReference>
<dbReference type="SUPFAM" id="SSF46785">
    <property type="entry name" value="Winged helix' DNA-binding domain"/>
    <property type="match status" value="1"/>
</dbReference>
<dbReference type="PANTHER" id="PTHR44846:SF1">
    <property type="entry name" value="MANNOSYL-D-GLYCERATE TRANSPORT_METABOLISM SYSTEM REPRESSOR MNGR-RELATED"/>
    <property type="match status" value="1"/>
</dbReference>
<dbReference type="Gene3D" id="1.10.10.10">
    <property type="entry name" value="Winged helix-like DNA-binding domain superfamily/Winged helix DNA-binding domain"/>
    <property type="match status" value="1"/>
</dbReference>
<dbReference type="Proteomes" id="UP001501442">
    <property type="component" value="Unassembled WGS sequence"/>
</dbReference>
<dbReference type="EMBL" id="BAABHK010000004">
    <property type="protein sequence ID" value="GAA4626742.1"/>
    <property type="molecule type" value="Genomic_DNA"/>
</dbReference>
<protein>
    <recommendedName>
        <fullName evidence="5">HTH gntR-type domain-containing protein</fullName>
    </recommendedName>
</protein>
<dbReference type="PANTHER" id="PTHR44846">
    <property type="entry name" value="MANNOSYL-D-GLYCERATE TRANSPORT/METABOLISM SYSTEM REPRESSOR MNGR-RELATED"/>
    <property type="match status" value="1"/>
</dbReference>
<evidence type="ECO:0000256" key="1">
    <source>
        <dbReference type="ARBA" id="ARBA00023015"/>
    </source>
</evidence>
<dbReference type="InterPro" id="IPR050679">
    <property type="entry name" value="Bact_HTH_transcr_reg"/>
</dbReference>
<evidence type="ECO:0000256" key="3">
    <source>
        <dbReference type="ARBA" id="ARBA00023163"/>
    </source>
</evidence>
<accession>A0ABP8U916</accession>
<dbReference type="InterPro" id="IPR000524">
    <property type="entry name" value="Tscrpt_reg_HTH_GntR"/>
</dbReference>
<reference evidence="7" key="1">
    <citation type="journal article" date="2019" name="Int. J. Syst. Evol. Microbiol.">
        <title>The Global Catalogue of Microorganisms (GCM) 10K type strain sequencing project: providing services to taxonomists for standard genome sequencing and annotation.</title>
        <authorList>
            <consortium name="The Broad Institute Genomics Platform"/>
            <consortium name="The Broad Institute Genome Sequencing Center for Infectious Disease"/>
            <person name="Wu L."/>
            <person name="Ma J."/>
        </authorList>
    </citation>
    <scope>NUCLEOTIDE SEQUENCE [LARGE SCALE GENOMIC DNA]</scope>
    <source>
        <strain evidence="7">JCM 17939</strain>
    </source>
</reference>
<feature type="compositionally biased region" description="Basic and acidic residues" evidence="4">
    <location>
        <begin position="9"/>
        <end position="20"/>
    </location>
</feature>
<comment type="caution">
    <text evidence="6">The sequence shown here is derived from an EMBL/GenBank/DDBJ whole genome shotgun (WGS) entry which is preliminary data.</text>
</comment>
<keyword evidence="1" id="KW-0805">Transcription regulation</keyword>
<evidence type="ECO:0000313" key="7">
    <source>
        <dbReference type="Proteomes" id="UP001501442"/>
    </source>
</evidence>
<sequence length="74" mass="8406">MYQQIADSIAERIESGELRPRRPIPSEKTLMQAYPGVARGTVRRAVEHLRDRGLVYTVPQRGTYVTPPEDRPGD</sequence>
<dbReference type="CDD" id="cd07377">
    <property type="entry name" value="WHTH_GntR"/>
    <property type="match status" value="1"/>
</dbReference>
<keyword evidence="3" id="KW-0804">Transcription</keyword>
<evidence type="ECO:0000259" key="5">
    <source>
        <dbReference type="PROSITE" id="PS50949"/>
    </source>
</evidence>
<dbReference type="SMART" id="SM00345">
    <property type="entry name" value="HTH_GNTR"/>
    <property type="match status" value="1"/>
</dbReference>
<feature type="region of interest" description="Disordered" evidence="4">
    <location>
        <begin position="1"/>
        <end position="22"/>
    </location>
</feature>
<evidence type="ECO:0000256" key="4">
    <source>
        <dbReference type="SAM" id="MobiDB-lite"/>
    </source>
</evidence>
<proteinExistence type="predicted"/>
<dbReference type="InterPro" id="IPR036388">
    <property type="entry name" value="WH-like_DNA-bd_sf"/>
</dbReference>
<dbReference type="Pfam" id="PF00392">
    <property type="entry name" value="GntR"/>
    <property type="match status" value="1"/>
</dbReference>
<keyword evidence="2" id="KW-0238">DNA-binding</keyword>
<organism evidence="6 7">
    <name type="scientific">Actinoallomurus vinaceus</name>
    <dbReference type="NCBI Taxonomy" id="1080074"/>
    <lineage>
        <taxon>Bacteria</taxon>
        <taxon>Bacillati</taxon>
        <taxon>Actinomycetota</taxon>
        <taxon>Actinomycetes</taxon>
        <taxon>Streptosporangiales</taxon>
        <taxon>Thermomonosporaceae</taxon>
        <taxon>Actinoallomurus</taxon>
    </lineage>
</organism>
<gene>
    <name evidence="6" type="ORF">GCM10023196_036210</name>
</gene>
<feature type="domain" description="HTH gntR-type" evidence="5">
    <location>
        <begin position="1"/>
        <end position="68"/>
    </location>
</feature>
<name>A0ABP8U916_9ACTN</name>
<evidence type="ECO:0000256" key="2">
    <source>
        <dbReference type="ARBA" id="ARBA00023125"/>
    </source>
</evidence>